<keyword evidence="9 14" id="KW-0482">Metalloprotease</keyword>
<dbReference type="InterPro" id="IPR026444">
    <property type="entry name" value="Secre_tail"/>
</dbReference>
<name>A0A915YF74_9BACT</name>
<evidence type="ECO:0000256" key="5">
    <source>
        <dbReference type="ARBA" id="ARBA00022737"/>
    </source>
</evidence>
<evidence type="ECO:0000259" key="12">
    <source>
        <dbReference type="Pfam" id="PF05572"/>
    </source>
</evidence>
<keyword evidence="4" id="KW-0732">Signal</keyword>
<evidence type="ECO:0000256" key="10">
    <source>
        <dbReference type="ARBA" id="ARBA00023157"/>
    </source>
</evidence>
<dbReference type="SUPFAM" id="SSF141072">
    <property type="entry name" value="CalX-like"/>
    <property type="match status" value="1"/>
</dbReference>
<keyword evidence="6" id="KW-0378">Hydrolase</keyword>
<dbReference type="Gene3D" id="2.60.120.200">
    <property type="match status" value="1"/>
</dbReference>
<keyword evidence="3" id="KW-0479">Metal-binding</keyword>
<dbReference type="Proteomes" id="UP001060919">
    <property type="component" value="Chromosome"/>
</dbReference>
<reference evidence="14" key="1">
    <citation type="submission" date="2022-09" db="EMBL/GenBank/DDBJ databases">
        <title>Aureispira anguillicida sp. nov., isolated from Leptocephalus of Japanese eel Anguilla japonica.</title>
        <authorList>
            <person name="Yuasa K."/>
            <person name="Mekata T."/>
            <person name="Ikunari K."/>
        </authorList>
    </citation>
    <scope>NUCLEOTIDE SEQUENCE</scope>
    <source>
        <strain evidence="14">EL160426</strain>
    </source>
</reference>
<dbReference type="Pfam" id="PF05572">
    <property type="entry name" value="Peptidase_M43"/>
    <property type="match status" value="1"/>
</dbReference>
<evidence type="ECO:0000256" key="9">
    <source>
        <dbReference type="ARBA" id="ARBA00023049"/>
    </source>
</evidence>
<evidence type="ECO:0000256" key="3">
    <source>
        <dbReference type="ARBA" id="ARBA00022723"/>
    </source>
</evidence>
<feature type="domain" description="Peptidase M43 pregnancy-associated plasma-A" evidence="12">
    <location>
        <begin position="166"/>
        <end position="323"/>
    </location>
</feature>
<dbReference type="GO" id="GO:0008237">
    <property type="term" value="F:metallopeptidase activity"/>
    <property type="evidence" value="ECO:0007669"/>
    <property type="project" value="UniProtKB-KW"/>
</dbReference>
<dbReference type="GO" id="GO:0007154">
    <property type="term" value="P:cell communication"/>
    <property type="evidence" value="ECO:0007669"/>
    <property type="project" value="InterPro"/>
</dbReference>
<evidence type="ECO:0000256" key="4">
    <source>
        <dbReference type="ARBA" id="ARBA00022729"/>
    </source>
</evidence>
<dbReference type="InterPro" id="IPR003644">
    <property type="entry name" value="Calx_beta"/>
</dbReference>
<dbReference type="InterPro" id="IPR024079">
    <property type="entry name" value="MetalloPept_cat_dom_sf"/>
</dbReference>
<dbReference type="RefSeq" id="WP_264793141.1">
    <property type="nucleotide sequence ID" value="NZ_AP026867.1"/>
</dbReference>
<organism evidence="14 15">
    <name type="scientific">Aureispira anguillae</name>
    <dbReference type="NCBI Taxonomy" id="2864201"/>
    <lineage>
        <taxon>Bacteria</taxon>
        <taxon>Pseudomonadati</taxon>
        <taxon>Bacteroidota</taxon>
        <taxon>Saprospiria</taxon>
        <taxon>Saprospirales</taxon>
        <taxon>Saprospiraceae</taxon>
        <taxon>Aureispira</taxon>
    </lineage>
</organism>
<dbReference type="PANTHER" id="PTHR47466:SF1">
    <property type="entry name" value="METALLOPROTEASE MEP1 (AFU_ORTHOLOGUE AFUA_1G07730)-RELATED"/>
    <property type="match status" value="1"/>
</dbReference>
<evidence type="ECO:0000256" key="7">
    <source>
        <dbReference type="ARBA" id="ARBA00022833"/>
    </source>
</evidence>
<keyword evidence="7" id="KW-0862">Zinc</keyword>
<dbReference type="NCBIfam" id="TIGR04183">
    <property type="entry name" value="Por_Secre_tail"/>
    <property type="match status" value="1"/>
</dbReference>
<keyword evidence="8" id="KW-0106">Calcium</keyword>
<sequence>MQKIYLSILIILLTVFGTTVNGQKTYPHIHDSHCATMEIDAYNRQKYPERGTLEEFERWLAPLVDAYKKQQSNGYRAPLLTIPVVFHIITDGAGAENLTAAQVQAQIDQLNIDYRNLAGSSHAAAADVEVQFCLATLDPNNNPMAEPGINRVTAYGEGPFTSNYVDNTIKTGTSWDPNNYMNIWSANISGGLLGWAQFPDNSGLAGLNANGGAANTDGVVILASSVGSVANPNPAGGNYARGRTLTHEVGHWLGLRHIWGDGACGVDDFCGDTPGSDAANYGCPTGHSSCGSVDMIENYMDYTDDACMNIFTADQKARVRTVMTVSPRRASLANSTKCATPAPMIGFVSGGGTVVNEGTDCGFQDITLDLTISMAPSADATVTFTTSGTATNGLDYDINPASVVFPAGATPTRQVRIRIYNDGIVEGLEDILMAFNITTTGDAIATTGDLVDHDLTIISDDIAPATNRTVRLLSQDFETGIAPFTTQGNNTSDLFLVASTAGANSGFWNINSTNATQFAYSNDDNCNCDKANDRLTSPVFSLAGAAYTSATLTFDHAFANRNGEVGEVQISTGGAYTTIATLTNTSVAGGGGLVTTPWVNGTTVNLTPYIGQATVQIRFRYNDGGTWQYGLAVDNVVVSAEAPTNIQVTNNTALPQRIPVGGMETVHYYDKNTNNVMGTIQNLSTWDYQCTRVEIDRDAAALGLGTATAPFWDNNPANALAAKTFFVAPNNNTPTGSYTITLYYTEAEIAAWEAATGKNRTALKIVKVANTPIAAVNAGNYTAYTIEQVAATLGSFGTDITLTATFNSGFSGFGIGDIGPSPVTLLPMDLLAFNAKRVNKNIQLDWITQNEVDVAHYTLEKSIDGVNFKTILEQVATGNGRSKDNAYNYLDQQPHVGINYYRLGQVDLDGTQTFSKIVAVRFEADQQPIMTIAPNPAYNHLTVDYDSPQKGLLMVEIYDLVGKKMLSESNLSVNDGGNKILLNVKDYPKGIYVLRVKQGNYATTRRFVKR</sequence>
<dbReference type="GO" id="GO:0046872">
    <property type="term" value="F:metal ion binding"/>
    <property type="evidence" value="ECO:0007669"/>
    <property type="project" value="UniProtKB-KW"/>
</dbReference>
<evidence type="ECO:0000313" key="14">
    <source>
        <dbReference type="EMBL" id="BDS12017.1"/>
    </source>
</evidence>
<dbReference type="PANTHER" id="PTHR47466">
    <property type="match status" value="1"/>
</dbReference>
<gene>
    <name evidence="14" type="ORF">AsAng_0027320</name>
</gene>
<dbReference type="AlphaFoldDB" id="A0A915YF74"/>
<keyword evidence="5" id="KW-0677">Repeat</keyword>
<dbReference type="InterPro" id="IPR008754">
    <property type="entry name" value="Peptidase_M43"/>
</dbReference>
<keyword evidence="2" id="KW-0645">Protease</keyword>
<dbReference type="GO" id="GO:0016020">
    <property type="term" value="C:membrane"/>
    <property type="evidence" value="ECO:0007669"/>
    <property type="project" value="InterPro"/>
</dbReference>
<keyword evidence="10" id="KW-1015">Disulfide bond</keyword>
<evidence type="ECO:0000256" key="8">
    <source>
        <dbReference type="ARBA" id="ARBA00022837"/>
    </source>
</evidence>
<dbReference type="KEGG" id="aup:AsAng_0027320"/>
<dbReference type="Gene3D" id="2.60.40.2030">
    <property type="match status" value="1"/>
</dbReference>
<evidence type="ECO:0000259" key="11">
    <source>
        <dbReference type="Pfam" id="PF03160"/>
    </source>
</evidence>
<dbReference type="SUPFAM" id="SSF55486">
    <property type="entry name" value="Metalloproteases ('zincins'), catalytic domain"/>
    <property type="match status" value="1"/>
</dbReference>
<keyword evidence="15" id="KW-1185">Reference proteome</keyword>
<dbReference type="CDD" id="cd04275">
    <property type="entry name" value="ZnMc_pappalysin_like"/>
    <property type="match status" value="1"/>
</dbReference>
<dbReference type="EMBL" id="AP026867">
    <property type="protein sequence ID" value="BDS12017.1"/>
    <property type="molecule type" value="Genomic_DNA"/>
</dbReference>
<evidence type="ECO:0000256" key="1">
    <source>
        <dbReference type="ARBA" id="ARBA00008721"/>
    </source>
</evidence>
<accession>A0A915YF74</accession>
<evidence type="ECO:0000313" key="15">
    <source>
        <dbReference type="Proteomes" id="UP001060919"/>
    </source>
</evidence>
<dbReference type="Pfam" id="PF03160">
    <property type="entry name" value="Calx-beta"/>
    <property type="match status" value="1"/>
</dbReference>
<dbReference type="InterPro" id="IPR038081">
    <property type="entry name" value="CalX-like_sf"/>
</dbReference>
<proteinExistence type="inferred from homology"/>
<dbReference type="Gene3D" id="3.40.390.10">
    <property type="entry name" value="Collagenase (Catalytic Domain)"/>
    <property type="match status" value="1"/>
</dbReference>
<protein>
    <submittedName>
        <fullName evidence="14">M43 family zinc metalloprotease</fullName>
    </submittedName>
</protein>
<evidence type="ECO:0000259" key="13">
    <source>
        <dbReference type="Pfam" id="PF18962"/>
    </source>
</evidence>
<evidence type="ECO:0000256" key="2">
    <source>
        <dbReference type="ARBA" id="ARBA00022670"/>
    </source>
</evidence>
<dbReference type="GO" id="GO:0006508">
    <property type="term" value="P:proteolysis"/>
    <property type="evidence" value="ECO:0007669"/>
    <property type="project" value="UniProtKB-KW"/>
</dbReference>
<comment type="similarity">
    <text evidence="1">Belongs to the peptidase M43B family.</text>
</comment>
<evidence type="ECO:0000256" key="6">
    <source>
        <dbReference type="ARBA" id="ARBA00022801"/>
    </source>
</evidence>
<dbReference type="Pfam" id="PF18962">
    <property type="entry name" value="Por_Secre_tail"/>
    <property type="match status" value="1"/>
</dbReference>
<feature type="domain" description="Secretion system C-terminal sorting" evidence="13">
    <location>
        <begin position="933"/>
        <end position="1008"/>
    </location>
</feature>
<feature type="domain" description="Calx-beta" evidence="11">
    <location>
        <begin position="379"/>
        <end position="443"/>
    </location>
</feature>